<dbReference type="OrthoDB" id="3492307at2759"/>
<evidence type="ECO:0000313" key="2">
    <source>
        <dbReference type="Proteomes" id="UP000624404"/>
    </source>
</evidence>
<organism evidence="1 2">
    <name type="scientific">Sclerotinia trifoliorum</name>
    <dbReference type="NCBI Taxonomy" id="28548"/>
    <lineage>
        <taxon>Eukaryota</taxon>
        <taxon>Fungi</taxon>
        <taxon>Dikarya</taxon>
        <taxon>Ascomycota</taxon>
        <taxon>Pezizomycotina</taxon>
        <taxon>Leotiomycetes</taxon>
        <taxon>Helotiales</taxon>
        <taxon>Sclerotiniaceae</taxon>
        <taxon>Sclerotinia</taxon>
    </lineage>
</organism>
<dbReference type="EMBL" id="CAJHIA010000033">
    <property type="protein sequence ID" value="CAD6449117.1"/>
    <property type="molecule type" value="Genomic_DNA"/>
</dbReference>
<proteinExistence type="predicted"/>
<accession>A0A8H2ZSK4</accession>
<evidence type="ECO:0000313" key="1">
    <source>
        <dbReference type="EMBL" id="CAD6449117.1"/>
    </source>
</evidence>
<comment type="caution">
    <text evidence="1">The sequence shown here is derived from an EMBL/GenBank/DDBJ whole genome shotgun (WGS) entry which is preliminary data.</text>
</comment>
<sequence length="113" mass="12728">MEGFSPGTFGSSPFPSYKDPDIGINLSMDYGGTQSDDFDEDQRVIWILDPSNTLSSTAKNQLGHSDNIKMGKPDKDIAVERMVCLRLKWQDDDVRPLCTEWMPDGRARRDTAQ</sequence>
<reference evidence="1" key="1">
    <citation type="submission" date="2020-10" db="EMBL/GenBank/DDBJ databases">
        <authorList>
            <person name="Kusch S."/>
        </authorList>
    </citation>
    <scope>NUCLEOTIDE SEQUENCE</scope>
    <source>
        <strain evidence="1">SwB9</strain>
    </source>
</reference>
<protein>
    <submittedName>
        <fullName evidence="1">6fc9ffb1-7ff3-4b34-b26d-bc0811670d0b-CDS</fullName>
    </submittedName>
</protein>
<dbReference type="AlphaFoldDB" id="A0A8H2ZSK4"/>
<dbReference type="Proteomes" id="UP000624404">
    <property type="component" value="Unassembled WGS sequence"/>
</dbReference>
<gene>
    <name evidence="1" type="ORF">SCLTRI_LOCUS8910</name>
</gene>
<name>A0A8H2ZSK4_9HELO</name>
<keyword evidence="2" id="KW-1185">Reference proteome</keyword>